<dbReference type="Pfam" id="PF06429">
    <property type="entry name" value="Flg_bbr_C"/>
    <property type="match status" value="1"/>
</dbReference>
<protein>
    <submittedName>
        <fullName evidence="6">Flagellar hook-basal body complex protein</fullName>
    </submittedName>
</protein>
<sequence length="267" mass="28473">MIRGLYTSASGMLIQQTNQDVTANNLANVNTVSFKKDRAVFREFPEMLIRRMHDFSPSEAGQAEKNPVIGRVGTGSVVDAIWTDPSNPGVRVTQNPTDLAIMGRGYFVVNTPEGERYTRNGQFTLRSNGALVTADGYAVQGTAGDVNVPQGGSLRIDSDGRVFSGDVEVAQLRIVGVDDAAPDQAPPLLKAGESLYRLNEQGAGGGVRDLAVGETEIKSGALELANVNVVQEMVQMITASRAYEANQKAIQSQDGTLEKACGELGRV</sequence>
<organism evidence="6 7">
    <name type="scientific">Heliomicrobium undosum</name>
    <dbReference type="NCBI Taxonomy" id="121734"/>
    <lineage>
        <taxon>Bacteria</taxon>
        <taxon>Bacillati</taxon>
        <taxon>Bacillota</taxon>
        <taxon>Clostridia</taxon>
        <taxon>Eubacteriales</taxon>
        <taxon>Heliobacteriaceae</taxon>
        <taxon>Heliomicrobium</taxon>
    </lineage>
</organism>
<keyword evidence="6" id="KW-0969">Cilium</keyword>
<gene>
    <name evidence="6" type="ORF">GTO91_07455</name>
</gene>
<comment type="caution">
    <text evidence="6">The sequence shown here is derived from an EMBL/GenBank/DDBJ whole genome shotgun (WGS) entry which is preliminary data.</text>
</comment>
<evidence type="ECO:0000259" key="5">
    <source>
        <dbReference type="Pfam" id="PF22692"/>
    </source>
</evidence>
<keyword evidence="2" id="KW-0975">Bacterial flagellum</keyword>
<dbReference type="Pfam" id="PF00460">
    <property type="entry name" value="Flg_bb_rod"/>
    <property type="match status" value="1"/>
</dbReference>
<dbReference type="Proteomes" id="UP000463470">
    <property type="component" value="Unassembled WGS sequence"/>
</dbReference>
<dbReference type="GO" id="GO:0071978">
    <property type="term" value="P:bacterial-type flagellum-dependent swarming motility"/>
    <property type="evidence" value="ECO:0007669"/>
    <property type="project" value="TreeGrafter"/>
</dbReference>
<comment type="subcellular location">
    <subcellularLocation>
        <location evidence="2">Bacterial flagellum basal body</location>
    </subcellularLocation>
</comment>
<evidence type="ECO:0000313" key="6">
    <source>
        <dbReference type="EMBL" id="MZP29542.1"/>
    </source>
</evidence>
<dbReference type="RefSeq" id="WP_161257175.1">
    <property type="nucleotide sequence ID" value="NZ_WXEY01000005.1"/>
</dbReference>
<dbReference type="PROSITE" id="PS00588">
    <property type="entry name" value="FLAGELLA_BB_ROD"/>
    <property type="match status" value="1"/>
</dbReference>
<reference evidence="6 7" key="1">
    <citation type="submission" date="2020-01" db="EMBL/GenBank/DDBJ databases">
        <title>Whole-genome sequence of Heliobacterium undosum DSM 13378.</title>
        <authorList>
            <person name="Kyndt J.A."/>
            <person name="Meyer T.E."/>
        </authorList>
    </citation>
    <scope>NUCLEOTIDE SEQUENCE [LARGE SCALE GENOMIC DNA]</scope>
    <source>
        <strain evidence="6 7">DSM 13378</strain>
    </source>
</reference>
<evidence type="ECO:0000259" key="4">
    <source>
        <dbReference type="Pfam" id="PF06429"/>
    </source>
</evidence>
<dbReference type="InterPro" id="IPR037925">
    <property type="entry name" value="FlgE/F/G-like"/>
</dbReference>
<dbReference type="AlphaFoldDB" id="A0A845KZK4"/>
<dbReference type="PANTHER" id="PTHR30435">
    <property type="entry name" value="FLAGELLAR PROTEIN"/>
    <property type="match status" value="1"/>
</dbReference>
<comment type="similarity">
    <text evidence="1 2">Belongs to the flagella basal body rod proteins family.</text>
</comment>
<dbReference type="InterPro" id="IPR053967">
    <property type="entry name" value="LlgE_F_G-like_D1"/>
</dbReference>
<dbReference type="GO" id="GO:0009425">
    <property type="term" value="C:bacterial-type flagellum basal body"/>
    <property type="evidence" value="ECO:0007669"/>
    <property type="project" value="UniProtKB-SubCell"/>
</dbReference>
<dbReference type="OrthoDB" id="9804559at2"/>
<feature type="domain" description="Flagellar basal body rod protein N-terminal" evidence="3">
    <location>
        <begin position="5"/>
        <end position="35"/>
    </location>
</feature>
<name>A0A845KZK4_9FIRM</name>
<keyword evidence="6" id="KW-0282">Flagellum</keyword>
<keyword evidence="6" id="KW-0966">Cell projection</keyword>
<dbReference type="PANTHER" id="PTHR30435:SF19">
    <property type="entry name" value="FLAGELLAR BASAL-BODY ROD PROTEIN FLGG"/>
    <property type="match status" value="1"/>
</dbReference>
<dbReference type="Pfam" id="PF22692">
    <property type="entry name" value="LlgE_F_G_D1"/>
    <property type="match status" value="1"/>
</dbReference>
<evidence type="ECO:0000313" key="7">
    <source>
        <dbReference type="Proteomes" id="UP000463470"/>
    </source>
</evidence>
<accession>A0A845KZK4</accession>
<proteinExistence type="inferred from homology"/>
<feature type="domain" description="Flagellar hook protein FlgE/F/G-like D1" evidence="5">
    <location>
        <begin position="100"/>
        <end position="162"/>
    </location>
</feature>
<dbReference type="NCBIfam" id="TIGR03506">
    <property type="entry name" value="FlgEFG_subfam"/>
    <property type="match status" value="1"/>
</dbReference>
<dbReference type="SUPFAM" id="SSF117143">
    <property type="entry name" value="Flagellar hook protein flgE"/>
    <property type="match status" value="1"/>
</dbReference>
<feature type="domain" description="Flagellar basal-body/hook protein C-terminal" evidence="4">
    <location>
        <begin position="219"/>
        <end position="260"/>
    </location>
</feature>
<evidence type="ECO:0000256" key="2">
    <source>
        <dbReference type="RuleBase" id="RU362116"/>
    </source>
</evidence>
<evidence type="ECO:0000256" key="1">
    <source>
        <dbReference type="ARBA" id="ARBA00009677"/>
    </source>
</evidence>
<evidence type="ECO:0000259" key="3">
    <source>
        <dbReference type="Pfam" id="PF00460"/>
    </source>
</evidence>
<dbReference type="InterPro" id="IPR020013">
    <property type="entry name" value="Flagellar_FlgE/F/G"/>
</dbReference>
<dbReference type="InterPro" id="IPR010930">
    <property type="entry name" value="Flg_bb/hook_C_dom"/>
</dbReference>
<dbReference type="InterPro" id="IPR001444">
    <property type="entry name" value="Flag_bb_rod_N"/>
</dbReference>
<dbReference type="InterPro" id="IPR019776">
    <property type="entry name" value="Flagellar_basal_body_rod_CS"/>
</dbReference>
<dbReference type="EMBL" id="WXEY01000005">
    <property type="protein sequence ID" value="MZP29542.1"/>
    <property type="molecule type" value="Genomic_DNA"/>
</dbReference>
<keyword evidence="7" id="KW-1185">Reference proteome</keyword>